<dbReference type="GO" id="GO:0071944">
    <property type="term" value="C:cell periphery"/>
    <property type="evidence" value="ECO:0007669"/>
    <property type="project" value="TreeGrafter"/>
</dbReference>
<proteinExistence type="predicted"/>
<feature type="region of interest" description="Disordered" evidence="1">
    <location>
        <begin position="106"/>
        <end position="159"/>
    </location>
</feature>
<keyword evidence="2" id="KW-1133">Transmembrane helix</keyword>
<dbReference type="EMBL" id="OA571803">
    <property type="protein sequence ID" value="CAD7204190.1"/>
    <property type="molecule type" value="Genomic_DNA"/>
</dbReference>
<dbReference type="PANTHER" id="PTHR16311:SF3">
    <property type="entry name" value="THROMBOSPONDIN TYPE-1 DOMAIN-CONTAINING PROTEIN 1"/>
    <property type="match status" value="1"/>
</dbReference>
<keyword evidence="2" id="KW-0812">Transmembrane</keyword>
<dbReference type="AlphaFoldDB" id="A0A7R8VW65"/>
<gene>
    <name evidence="3" type="ORF">TDIB3V08_LOCUS10352</name>
</gene>
<evidence type="ECO:0000256" key="2">
    <source>
        <dbReference type="SAM" id="Phobius"/>
    </source>
</evidence>
<keyword evidence="2" id="KW-0472">Membrane</keyword>
<dbReference type="InterPro" id="IPR038877">
    <property type="entry name" value="THSD1"/>
</dbReference>
<feature type="region of interest" description="Disordered" evidence="1">
    <location>
        <begin position="200"/>
        <end position="230"/>
    </location>
</feature>
<feature type="transmembrane region" description="Helical" evidence="2">
    <location>
        <begin position="28"/>
        <end position="53"/>
    </location>
</feature>
<organism evidence="3">
    <name type="scientific">Timema douglasi</name>
    <name type="common">Walking stick</name>
    <dbReference type="NCBI Taxonomy" id="61478"/>
    <lineage>
        <taxon>Eukaryota</taxon>
        <taxon>Metazoa</taxon>
        <taxon>Ecdysozoa</taxon>
        <taxon>Arthropoda</taxon>
        <taxon>Hexapoda</taxon>
        <taxon>Insecta</taxon>
        <taxon>Pterygota</taxon>
        <taxon>Neoptera</taxon>
        <taxon>Polyneoptera</taxon>
        <taxon>Phasmatodea</taxon>
        <taxon>Timematodea</taxon>
        <taxon>Timematoidea</taxon>
        <taxon>Timematidae</taxon>
        <taxon>Timema</taxon>
    </lineage>
</organism>
<evidence type="ECO:0000256" key="1">
    <source>
        <dbReference type="SAM" id="MobiDB-lite"/>
    </source>
</evidence>
<sequence>MAVPASRNVSIRAPPMLTSLVHPQSFKAVHMAAIVFVSAVLVVSACLVAQYVLRYHKYQRAAAMDECDSLPGSGSNLALTLSHRATSSTTLLSEVISLRRFRPRPAHTRLQEEEEEEEEISAAETEPEYEVINTDSKELAELSSTEKSPGECSTVCSSPNKSSTFARAQFEMPRAHKHANIRTLRSVSLKYSGLCLDSKDKQDLGTTSEEPPSDLESNRSSGSVTGRRLSYARSRTVSGTTITNVRYKHKGLAHRGSHGDTLARQVRTKNLLSVCWVGTLTIPHLHTVILPTNSPDQTFTTQLSKKGCFLGSVNMEAPYRDFVRGCYSPVTSLRESLSRNGSNPKENKDKRNLERLLAGSEFSLTGQDTDLELDYYDYNVSNAGAVPGSYLGMDPAYLVWIPPFAPGCWEEEDDELLQPSERDPYLSQLELREFTDRENPYSLRLVQDLSDREQNNHEIEMEEVTQLLPRGGRRLGCSNKTISNSRVRMDTSGGTSREKLYISDEGGLNENDSGTLKRKRSLGKVDGIRESPAKVHYQYRPGEKETQVEKSPSGPNEYYDIMDADDDIKFADDEDEEDTDIEVDKKSCDEVIISELNHIKVIIQRFHPFIVSPSHHEDKG</sequence>
<accession>A0A7R8VW65</accession>
<name>A0A7R8VW65_TIMDO</name>
<evidence type="ECO:0000313" key="3">
    <source>
        <dbReference type="EMBL" id="CAD7204190.1"/>
    </source>
</evidence>
<protein>
    <submittedName>
        <fullName evidence="3">Uncharacterized protein</fullName>
    </submittedName>
</protein>
<feature type="compositionally biased region" description="Acidic residues" evidence="1">
    <location>
        <begin position="112"/>
        <end position="129"/>
    </location>
</feature>
<reference evidence="3" key="1">
    <citation type="submission" date="2020-11" db="EMBL/GenBank/DDBJ databases">
        <authorList>
            <person name="Tran Van P."/>
        </authorList>
    </citation>
    <scope>NUCLEOTIDE SEQUENCE</scope>
</reference>
<dbReference type="PANTHER" id="PTHR16311">
    <property type="entry name" value="THROMBOSPONDIN TYPE I DOMAIN-CONTAINING 1"/>
    <property type="match status" value="1"/>
</dbReference>